<dbReference type="AlphaFoldDB" id="A0A9J7GYE6"/>
<dbReference type="RefSeq" id="XP_035303683.1">
    <property type="nucleotide sequence ID" value="XM_035447792.1"/>
</dbReference>
<dbReference type="InterPro" id="IPR028092">
    <property type="entry name" value="RD3"/>
</dbReference>
<gene>
    <name evidence="3" type="primary">Rd3</name>
</gene>
<feature type="coiled-coil region" evidence="1">
    <location>
        <begin position="26"/>
        <end position="53"/>
    </location>
</feature>
<keyword evidence="1" id="KW-0175">Coiled coil</keyword>
<dbReference type="GeneID" id="100764235"/>
<keyword evidence="2" id="KW-1185">Reference proteome</keyword>
<organism evidence="2 3">
    <name type="scientific">Cricetulus griseus</name>
    <name type="common">Chinese hamster</name>
    <name type="synonym">Cricetulus barabensis griseus</name>
    <dbReference type="NCBI Taxonomy" id="10029"/>
    <lineage>
        <taxon>Eukaryota</taxon>
        <taxon>Metazoa</taxon>
        <taxon>Chordata</taxon>
        <taxon>Craniata</taxon>
        <taxon>Vertebrata</taxon>
        <taxon>Euteleostomi</taxon>
        <taxon>Mammalia</taxon>
        <taxon>Eutheria</taxon>
        <taxon>Euarchontoglires</taxon>
        <taxon>Glires</taxon>
        <taxon>Rodentia</taxon>
        <taxon>Myomorpha</taxon>
        <taxon>Muroidea</taxon>
        <taxon>Cricetidae</taxon>
        <taxon>Cricetinae</taxon>
        <taxon>Cricetulus</taxon>
    </lineage>
</organism>
<name>A0A9J7GYE6_CRIGR</name>
<protein>
    <submittedName>
        <fullName evidence="3">Protein RD3 isoform X2</fullName>
    </submittedName>
</protein>
<reference evidence="2" key="1">
    <citation type="journal article" date="2018" name="Biotechnol. Bioeng.">
        <title>A reference genome of the Chinese hamster based on a hybrid assembly strategy.</title>
        <authorList>
            <person name="Rupp O."/>
            <person name="MacDonald M.L."/>
            <person name="Li S."/>
            <person name="Dhiman H."/>
            <person name="Polson S."/>
            <person name="Griep S."/>
            <person name="Heffner K."/>
            <person name="Hernandez I."/>
            <person name="Brinkrolf K."/>
            <person name="Jadhav V."/>
            <person name="Samoudi M."/>
            <person name="Hao H."/>
            <person name="Kingham B."/>
            <person name="Goesmann A."/>
            <person name="Betenbaugh M.J."/>
            <person name="Lewis N.E."/>
            <person name="Borth N."/>
            <person name="Lee K.H."/>
        </authorList>
    </citation>
    <scope>NUCLEOTIDE SEQUENCE [LARGE SCALE GENOMIC DNA]</scope>
    <source>
        <strain evidence="2">17A/GY</strain>
    </source>
</reference>
<reference evidence="2" key="2">
    <citation type="journal article" date="2020" name="Biotechnol. Bioeng.">
        <title>Chromosome-scale scaffolds for the Chinese hamster reference genome assembly to facilitate the study of the CHO epigenome.</title>
        <authorList>
            <person name="Hilliard W."/>
            <person name="MacDonald M."/>
            <person name="Lee K.H."/>
        </authorList>
    </citation>
    <scope>NUCLEOTIDE SEQUENCE [LARGE SCALE GENOMIC DNA]</scope>
    <source>
        <strain evidence="2">17A/GY</strain>
    </source>
</reference>
<dbReference type="GO" id="GO:0060041">
    <property type="term" value="P:retina development in camera-type eye"/>
    <property type="evidence" value="ECO:0007669"/>
    <property type="project" value="TreeGrafter"/>
</dbReference>
<dbReference type="PANTHER" id="PTHR28489">
    <property type="entry name" value="RENTINAL DEGENERATION 3-LIKE"/>
    <property type="match status" value="1"/>
</dbReference>
<dbReference type="Proteomes" id="UP001108280">
    <property type="component" value="Chromosome 5"/>
</dbReference>
<evidence type="ECO:0000313" key="2">
    <source>
        <dbReference type="Proteomes" id="UP001108280"/>
    </source>
</evidence>
<sequence>MSLTPWLRWNDTPPRLSARSPAEIVLETLMMELAGQMREVERQQRERRRAVRKICTGVDYSWLASAPRPSYDLSPGERLCWQRGSPRCRTWHGSSAPCCRRPWRRRSRRRKPIN</sequence>
<dbReference type="CTD" id="343035"/>
<accession>A0A9J7GYE6</accession>
<proteinExistence type="predicted"/>
<dbReference type="RefSeq" id="XP_035300907.1">
    <property type="nucleotide sequence ID" value="XM_035445016.1"/>
</dbReference>
<dbReference type="PANTHER" id="PTHR28489:SF1">
    <property type="entry name" value="PROTEIN RD3"/>
    <property type="match status" value="1"/>
</dbReference>
<dbReference type="Pfam" id="PF14473">
    <property type="entry name" value="RD3"/>
    <property type="match status" value="1"/>
</dbReference>
<evidence type="ECO:0000313" key="3">
    <source>
        <dbReference type="RefSeq" id="XP_035300907.1"/>
    </source>
</evidence>
<evidence type="ECO:0000256" key="1">
    <source>
        <dbReference type="SAM" id="Coils"/>
    </source>
</evidence>
<reference evidence="3" key="3">
    <citation type="submission" date="2025-08" db="UniProtKB">
        <authorList>
            <consortium name="RefSeq"/>
        </authorList>
    </citation>
    <scope>IDENTIFICATION</scope>
    <source>
        <strain evidence="3">17A/GY</strain>
        <tissue evidence="3">Liver</tissue>
    </source>
</reference>